<dbReference type="PANTHER" id="PTHR30055:SF230">
    <property type="entry name" value="TRANSCRIPTIONAL REGULATORY PROTEIN (PROBABLY TETR-FAMILY)-RELATED"/>
    <property type="match status" value="1"/>
</dbReference>
<gene>
    <name evidence="4" type="ORF">ACFSJG_09040</name>
</gene>
<dbReference type="PROSITE" id="PS50977">
    <property type="entry name" value="HTH_TETR_2"/>
    <property type="match status" value="1"/>
</dbReference>
<organism evidence="4 5">
    <name type="scientific">Rhodococcus gannanensis</name>
    <dbReference type="NCBI Taxonomy" id="1960308"/>
    <lineage>
        <taxon>Bacteria</taxon>
        <taxon>Bacillati</taxon>
        <taxon>Actinomycetota</taxon>
        <taxon>Actinomycetes</taxon>
        <taxon>Mycobacteriales</taxon>
        <taxon>Nocardiaceae</taxon>
        <taxon>Rhodococcus</taxon>
    </lineage>
</organism>
<feature type="DNA-binding region" description="H-T-H motif" evidence="2">
    <location>
        <begin position="34"/>
        <end position="53"/>
    </location>
</feature>
<accession>A0ABW4P329</accession>
<comment type="caution">
    <text evidence="4">The sequence shown here is derived from an EMBL/GenBank/DDBJ whole genome shotgun (WGS) entry which is preliminary data.</text>
</comment>
<evidence type="ECO:0000313" key="4">
    <source>
        <dbReference type="EMBL" id="MFD1812354.1"/>
    </source>
</evidence>
<dbReference type="PANTHER" id="PTHR30055">
    <property type="entry name" value="HTH-TYPE TRANSCRIPTIONAL REGULATOR RUTR"/>
    <property type="match status" value="1"/>
</dbReference>
<name>A0ABW4P329_9NOCA</name>
<dbReference type="PRINTS" id="PR00455">
    <property type="entry name" value="HTHTETR"/>
</dbReference>
<evidence type="ECO:0000256" key="2">
    <source>
        <dbReference type="PROSITE-ProRule" id="PRU00335"/>
    </source>
</evidence>
<protein>
    <submittedName>
        <fullName evidence="4">TetR/AcrR family transcriptional regulator</fullName>
    </submittedName>
</protein>
<dbReference type="Gene3D" id="1.10.357.10">
    <property type="entry name" value="Tetracycline Repressor, domain 2"/>
    <property type="match status" value="1"/>
</dbReference>
<keyword evidence="1 2" id="KW-0238">DNA-binding</keyword>
<evidence type="ECO:0000259" key="3">
    <source>
        <dbReference type="PROSITE" id="PS50977"/>
    </source>
</evidence>
<keyword evidence="5" id="KW-1185">Reference proteome</keyword>
<dbReference type="EMBL" id="JBHUFB010000009">
    <property type="protein sequence ID" value="MFD1812354.1"/>
    <property type="molecule type" value="Genomic_DNA"/>
</dbReference>
<dbReference type="Pfam" id="PF00440">
    <property type="entry name" value="TetR_N"/>
    <property type="match status" value="1"/>
</dbReference>
<reference evidence="5" key="1">
    <citation type="journal article" date="2019" name="Int. J. Syst. Evol. Microbiol.">
        <title>The Global Catalogue of Microorganisms (GCM) 10K type strain sequencing project: providing services to taxonomists for standard genome sequencing and annotation.</title>
        <authorList>
            <consortium name="The Broad Institute Genomics Platform"/>
            <consortium name="The Broad Institute Genome Sequencing Center for Infectious Disease"/>
            <person name="Wu L."/>
            <person name="Ma J."/>
        </authorList>
    </citation>
    <scope>NUCLEOTIDE SEQUENCE [LARGE SCALE GENOMIC DNA]</scope>
    <source>
        <strain evidence="5">DT72</strain>
    </source>
</reference>
<feature type="domain" description="HTH tetR-type" evidence="3">
    <location>
        <begin position="11"/>
        <end position="71"/>
    </location>
</feature>
<dbReference type="InterPro" id="IPR001647">
    <property type="entry name" value="HTH_TetR"/>
</dbReference>
<evidence type="ECO:0000256" key="1">
    <source>
        <dbReference type="ARBA" id="ARBA00023125"/>
    </source>
</evidence>
<dbReference type="SUPFAM" id="SSF46689">
    <property type="entry name" value="Homeodomain-like"/>
    <property type="match status" value="1"/>
</dbReference>
<proteinExistence type="predicted"/>
<dbReference type="InterPro" id="IPR050109">
    <property type="entry name" value="HTH-type_TetR-like_transc_reg"/>
</dbReference>
<dbReference type="Proteomes" id="UP001597286">
    <property type="component" value="Unassembled WGS sequence"/>
</dbReference>
<dbReference type="RefSeq" id="WP_378484861.1">
    <property type="nucleotide sequence ID" value="NZ_JBHUFB010000009.1"/>
</dbReference>
<dbReference type="InterPro" id="IPR009057">
    <property type="entry name" value="Homeodomain-like_sf"/>
</dbReference>
<evidence type="ECO:0000313" key="5">
    <source>
        <dbReference type="Proteomes" id="UP001597286"/>
    </source>
</evidence>
<sequence>MNTTSGRPRDPRIAAAVLTATRELLLEVGFDQLSVRAVATRAGVSRAAIGRRWESKAQLVLDAVLGVAPDLTPFDGADREGWIRWVVTGSSELFRQPEVRAAVPGLLATLRDHDDLRTALWQNFAGPAAELLPAEGGGRDTDIDTARALLALGAGAAMFLSLIAPSEDTDEMRAAILAILLPGAGVTDGS</sequence>